<keyword evidence="3" id="KW-1185">Reference proteome</keyword>
<dbReference type="EMBL" id="JALLAZ020000562">
    <property type="protein sequence ID" value="KAL3792206.1"/>
    <property type="molecule type" value="Genomic_DNA"/>
</dbReference>
<evidence type="ECO:0000313" key="2">
    <source>
        <dbReference type="EMBL" id="KAL3792206.1"/>
    </source>
</evidence>
<dbReference type="Proteomes" id="UP001530315">
    <property type="component" value="Unassembled WGS sequence"/>
</dbReference>
<gene>
    <name evidence="2" type="ORF">ACHAW5_004081</name>
</gene>
<accession>A0ABD3PWY3</accession>
<dbReference type="InterPro" id="IPR005114">
    <property type="entry name" value="Helicase_assoc"/>
</dbReference>
<proteinExistence type="predicted"/>
<dbReference type="Gene3D" id="6.10.140.530">
    <property type="match status" value="1"/>
</dbReference>
<dbReference type="PANTHER" id="PTHR33418:SF1">
    <property type="entry name" value="HELICASE-ASSOCIATED DOMAIN-CONTAINING PROTEIN"/>
    <property type="match status" value="1"/>
</dbReference>
<sequence length="143" mass="16715">MVILTDVKPLEIDGFHLFVATHGGTEGIRSTANIDLKAWIAEQDKLRKSHPDRMKKRIKVLNLIKFPWKNCHQDKWNKAFDELVKYHFIHNNCNVPRNVPHLGEWVNNQRRSKKIYDAGKKCGLTVERINKLNTLGFEWSLSL</sequence>
<evidence type="ECO:0000313" key="3">
    <source>
        <dbReference type="Proteomes" id="UP001530315"/>
    </source>
</evidence>
<protein>
    <recommendedName>
        <fullName evidence="1">Helicase-associated domain-containing protein</fullName>
    </recommendedName>
</protein>
<reference evidence="2 3" key="1">
    <citation type="submission" date="2024-10" db="EMBL/GenBank/DDBJ databases">
        <title>Updated reference genomes for cyclostephanoid diatoms.</title>
        <authorList>
            <person name="Roberts W.R."/>
            <person name="Alverson A.J."/>
        </authorList>
    </citation>
    <scope>NUCLEOTIDE SEQUENCE [LARGE SCALE GENOMIC DNA]</scope>
    <source>
        <strain evidence="2 3">AJA276-08</strain>
    </source>
</reference>
<comment type="caution">
    <text evidence="2">The sequence shown here is derived from an EMBL/GenBank/DDBJ whole genome shotgun (WGS) entry which is preliminary data.</text>
</comment>
<feature type="domain" description="Helicase-associated" evidence="1">
    <location>
        <begin position="72"/>
        <end position="137"/>
    </location>
</feature>
<organism evidence="2 3">
    <name type="scientific">Stephanodiscus triporus</name>
    <dbReference type="NCBI Taxonomy" id="2934178"/>
    <lineage>
        <taxon>Eukaryota</taxon>
        <taxon>Sar</taxon>
        <taxon>Stramenopiles</taxon>
        <taxon>Ochrophyta</taxon>
        <taxon>Bacillariophyta</taxon>
        <taxon>Coscinodiscophyceae</taxon>
        <taxon>Thalassiosirophycidae</taxon>
        <taxon>Stephanodiscales</taxon>
        <taxon>Stephanodiscaceae</taxon>
        <taxon>Stephanodiscus</taxon>
    </lineage>
</organism>
<dbReference type="AlphaFoldDB" id="A0ABD3PWY3"/>
<dbReference type="PANTHER" id="PTHR33418">
    <property type="entry name" value="HELICASE-ASSOCIATED"/>
    <property type="match status" value="1"/>
</dbReference>
<name>A0ABD3PWY3_9STRA</name>
<dbReference type="Pfam" id="PF03457">
    <property type="entry name" value="HA"/>
    <property type="match status" value="1"/>
</dbReference>
<evidence type="ECO:0000259" key="1">
    <source>
        <dbReference type="Pfam" id="PF03457"/>
    </source>
</evidence>